<feature type="signal peptide" evidence="2">
    <location>
        <begin position="1"/>
        <end position="16"/>
    </location>
</feature>
<dbReference type="AlphaFoldDB" id="A0A7R8XBY6"/>
<feature type="chain" id="PRO_5036209133" evidence="2">
    <location>
        <begin position="17"/>
        <end position="426"/>
    </location>
</feature>
<keyword evidence="2" id="KW-0732">Signal</keyword>
<reference evidence="3" key="1">
    <citation type="submission" date="2020-11" db="EMBL/GenBank/DDBJ databases">
        <authorList>
            <person name="Tran Van P."/>
        </authorList>
    </citation>
    <scope>NUCLEOTIDE SEQUENCE</scope>
</reference>
<dbReference type="Proteomes" id="UP000677054">
    <property type="component" value="Unassembled WGS sequence"/>
</dbReference>
<evidence type="ECO:0000313" key="4">
    <source>
        <dbReference type="Proteomes" id="UP000677054"/>
    </source>
</evidence>
<evidence type="ECO:0000256" key="2">
    <source>
        <dbReference type="SAM" id="SignalP"/>
    </source>
</evidence>
<gene>
    <name evidence="3" type="ORF">DSTB1V02_LOCUS3419</name>
</gene>
<feature type="region of interest" description="Disordered" evidence="1">
    <location>
        <begin position="255"/>
        <end position="298"/>
    </location>
</feature>
<keyword evidence="4" id="KW-1185">Reference proteome</keyword>
<name>A0A7R8XBY6_9CRUS</name>
<sequence>MYFLCVGMLLISACSAVVVCRVLVRRVPTRRVSRFASEGACECFPRCGHIPNGGVRCVSGGRGTVVRVRAREATLGFRSDGVVLVRNTVAWIRGRPPSSDANLTDRLKVGEEVYFDGVLPARNGGTWVAFRMWTGTETRPPCDGNLDYARTVETWRRARPGQEPRFRLVNIEGKFLANLKKDIALLAFSPGESQAEPEKVLAVRGATATHGVGNRKKPFRFDAVPLSLVTQERVLSLFDVGCRWFATLVWEGPRPSSHGVGTGPSEEPDLNELIEPGLDSQTPSEVEESSSSEEFQLCPSPPLPLPVPTWKKQEETHPSSDGIPAVIIQELIRNMKERAISRCKFSGGTLVQREEEFALILFQLTRNSEGIALLTQKYTQGFSCLTSLQIGDPVWFAALPSPNKHPATSLKWLGINVLRVPKAAGP</sequence>
<protein>
    <submittedName>
        <fullName evidence="3">Uncharacterized protein</fullName>
    </submittedName>
</protein>
<evidence type="ECO:0000256" key="1">
    <source>
        <dbReference type="SAM" id="MobiDB-lite"/>
    </source>
</evidence>
<accession>A0A7R8XBY6</accession>
<evidence type="ECO:0000313" key="3">
    <source>
        <dbReference type="EMBL" id="CAD7243501.1"/>
    </source>
</evidence>
<dbReference type="EMBL" id="LR899958">
    <property type="protein sequence ID" value="CAD7243501.1"/>
    <property type="molecule type" value="Genomic_DNA"/>
</dbReference>
<organism evidence="3">
    <name type="scientific">Darwinula stevensoni</name>
    <dbReference type="NCBI Taxonomy" id="69355"/>
    <lineage>
        <taxon>Eukaryota</taxon>
        <taxon>Metazoa</taxon>
        <taxon>Ecdysozoa</taxon>
        <taxon>Arthropoda</taxon>
        <taxon>Crustacea</taxon>
        <taxon>Oligostraca</taxon>
        <taxon>Ostracoda</taxon>
        <taxon>Podocopa</taxon>
        <taxon>Podocopida</taxon>
        <taxon>Darwinulocopina</taxon>
        <taxon>Darwinuloidea</taxon>
        <taxon>Darwinulidae</taxon>
        <taxon>Darwinula</taxon>
    </lineage>
</organism>
<proteinExistence type="predicted"/>
<dbReference type="EMBL" id="CAJPEV010000441">
    <property type="protein sequence ID" value="CAG0885323.1"/>
    <property type="molecule type" value="Genomic_DNA"/>
</dbReference>